<comment type="caution">
    <text evidence="2">The sequence shown here is derived from an EMBL/GenBank/DDBJ whole genome shotgun (WGS) entry which is preliminary data.</text>
</comment>
<dbReference type="EMBL" id="LSRX01000180">
    <property type="protein sequence ID" value="OLQ05588.1"/>
    <property type="molecule type" value="Genomic_DNA"/>
</dbReference>
<reference evidence="2 3" key="1">
    <citation type="submission" date="2016-02" db="EMBL/GenBank/DDBJ databases">
        <title>Genome analysis of coral dinoflagellate symbionts highlights evolutionary adaptations to a symbiotic lifestyle.</title>
        <authorList>
            <person name="Aranda M."/>
            <person name="Li Y."/>
            <person name="Liew Y.J."/>
            <person name="Baumgarten S."/>
            <person name="Simakov O."/>
            <person name="Wilson M."/>
            <person name="Piel J."/>
            <person name="Ashoor H."/>
            <person name="Bougouffa S."/>
            <person name="Bajic V.B."/>
            <person name="Ryu T."/>
            <person name="Ravasi T."/>
            <person name="Bayer T."/>
            <person name="Micklem G."/>
            <person name="Kim H."/>
            <person name="Bhak J."/>
            <person name="Lajeunesse T.C."/>
            <person name="Voolstra C.R."/>
        </authorList>
    </citation>
    <scope>NUCLEOTIDE SEQUENCE [LARGE SCALE GENOMIC DNA]</scope>
    <source>
        <strain evidence="2 3">CCMP2467</strain>
    </source>
</reference>
<dbReference type="OrthoDB" id="10522256at2759"/>
<keyword evidence="3" id="KW-1185">Reference proteome</keyword>
<name>A0A1Q9EDW0_SYMMI</name>
<sequence>MQPGQVPWSDALQFGSTAKTAAVAAVVPPRALPRPRTTWAKSAMPVSGSSGEVPDETGAQAPAVDATHLATAKVAPSQPPDLRRPAEPAHPPRRVKVSPTSAAPSKPASGRESFG</sequence>
<protein>
    <submittedName>
        <fullName evidence="2">Uncharacterized protein</fullName>
    </submittedName>
</protein>
<dbReference type="Proteomes" id="UP000186817">
    <property type="component" value="Unassembled WGS sequence"/>
</dbReference>
<proteinExistence type="predicted"/>
<evidence type="ECO:0000313" key="3">
    <source>
        <dbReference type="Proteomes" id="UP000186817"/>
    </source>
</evidence>
<organism evidence="2 3">
    <name type="scientific">Symbiodinium microadriaticum</name>
    <name type="common">Dinoflagellate</name>
    <name type="synonym">Zooxanthella microadriatica</name>
    <dbReference type="NCBI Taxonomy" id="2951"/>
    <lineage>
        <taxon>Eukaryota</taxon>
        <taxon>Sar</taxon>
        <taxon>Alveolata</taxon>
        <taxon>Dinophyceae</taxon>
        <taxon>Suessiales</taxon>
        <taxon>Symbiodiniaceae</taxon>
        <taxon>Symbiodinium</taxon>
    </lineage>
</organism>
<evidence type="ECO:0000313" key="2">
    <source>
        <dbReference type="EMBL" id="OLQ05588.1"/>
    </source>
</evidence>
<feature type="region of interest" description="Disordered" evidence="1">
    <location>
        <begin position="29"/>
        <end position="115"/>
    </location>
</feature>
<dbReference type="AlphaFoldDB" id="A0A1Q9EDW0"/>
<feature type="compositionally biased region" description="Low complexity" evidence="1">
    <location>
        <begin position="29"/>
        <end position="40"/>
    </location>
</feature>
<feature type="compositionally biased region" description="Low complexity" evidence="1">
    <location>
        <begin position="98"/>
        <end position="108"/>
    </location>
</feature>
<gene>
    <name evidence="2" type="ORF">AK812_SmicGene11196</name>
</gene>
<accession>A0A1Q9EDW0</accession>
<evidence type="ECO:0000256" key="1">
    <source>
        <dbReference type="SAM" id="MobiDB-lite"/>
    </source>
</evidence>